<dbReference type="EMBL" id="JBDPZD010000001">
    <property type="protein sequence ID" value="MEO3690603.1"/>
    <property type="molecule type" value="Genomic_DNA"/>
</dbReference>
<dbReference type="Proteomes" id="UP001495147">
    <property type="component" value="Unassembled WGS sequence"/>
</dbReference>
<feature type="signal peptide" evidence="1">
    <location>
        <begin position="1"/>
        <end position="26"/>
    </location>
</feature>
<reference evidence="2 3" key="1">
    <citation type="submission" date="2024-05" db="EMBL/GenBank/DDBJ databases">
        <title>Roseateles sp. DJS-2-20 16S ribosomal RNA gene Genome sequencing and assembly.</title>
        <authorList>
            <person name="Woo H."/>
        </authorList>
    </citation>
    <scope>NUCLEOTIDE SEQUENCE [LARGE SCALE GENOMIC DNA]</scope>
    <source>
        <strain evidence="2 3">DJS-2-20</strain>
    </source>
</reference>
<dbReference type="Gene3D" id="3.40.50.1820">
    <property type="entry name" value="alpha/beta hydrolase"/>
    <property type="match status" value="1"/>
</dbReference>
<evidence type="ECO:0000313" key="3">
    <source>
        <dbReference type="Proteomes" id="UP001495147"/>
    </source>
</evidence>
<accession>A0ABV0FXE4</accession>
<gene>
    <name evidence="2" type="ORF">ABDJ85_03930</name>
</gene>
<keyword evidence="3" id="KW-1185">Reference proteome</keyword>
<name>A0ABV0FXE4_9BURK</name>
<organism evidence="2 3">
    <name type="scientific">Roseateles paludis</name>
    <dbReference type="NCBI Taxonomy" id="3145238"/>
    <lineage>
        <taxon>Bacteria</taxon>
        <taxon>Pseudomonadati</taxon>
        <taxon>Pseudomonadota</taxon>
        <taxon>Betaproteobacteria</taxon>
        <taxon>Burkholderiales</taxon>
        <taxon>Sphaerotilaceae</taxon>
        <taxon>Roseateles</taxon>
    </lineage>
</organism>
<dbReference type="RefSeq" id="WP_347703428.1">
    <property type="nucleotide sequence ID" value="NZ_JBDPZD010000001.1"/>
</dbReference>
<protein>
    <submittedName>
        <fullName evidence="2">Alpha/beta hydrolase</fullName>
    </submittedName>
</protein>
<evidence type="ECO:0000313" key="2">
    <source>
        <dbReference type="EMBL" id="MEO3690603.1"/>
    </source>
</evidence>
<dbReference type="SUPFAM" id="SSF53474">
    <property type="entry name" value="alpha/beta-Hydrolases"/>
    <property type="match status" value="1"/>
</dbReference>
<dbReference type="InterPro" id="IPR029058">
    <property type="entry name" value="AB_hydrolase_fold"/>
</dbReference>
<evidence type="ECO:0000256" key="1">
    <source>
        <dbReference type="SAM" id="SignalP"/>
    </source>
</evidence>
<proteinExistence type="predicted"/>
<dbReference type="GO" id="GO:0016787">
    <property type="term" value="F:hydrolase activity"/>
    <property type="evidence" value="ECO:0007669"/>
    <property type="project" value="UniProtKB-KW"/>
</dbReference>
<comment type="caution">
    <text evidence="2">The sequence shown here is derived from an EMBL/GenBank/DDBJ whole genome shotgun (WGS) entry which is preliminary data.</text>
</comment>
<keyword evidence="1" id="KW-0732">Signal</keyword>
<keyword evidence="2" id="KW-0378">Hydrolase</keyword>
<feature type="chain" id="PRO_5047182307" evidence="1">
    <location>
        <begin position="27"/>
        <end position="310"/>
    </location>
</feature>
<sequence length="310" mass="32750">MRGRWQLVTLLALSLITLSGGGPALAQSAAEPAPSWRLVPPVLPGAASIWLRGALSGPPSVRVWWVPGSGCPGFMPSGQAWLNAWPDAEIRVLHKPGIDAQGRCAADFPRQDRLRDWAHAARLAIQSAATSAQPLSPLPTLLVGLSEGGEILAALAPTVEGLSGVLLIASPGLDPQAWAADQAAREHDTAGWRELLAQASSAAPDDTLLDGRSLGYWRDLLQWHQQANLLALPVPLARVWGEHDERIPPSAYARFAALAAARNAGWCDWSVPSANHALQGPEGDGIARLISRLSAWSRRGAGGSVCAAWP</sequence>